<evidence type="ECO:0000256" key="11">
    <source>
        <dbReference type="SAM" id="MobiDB-lite"/>
    </source>
</evidence>
<comment type="cofactor">
    <cofactor evidence="10">
        <name>Mg(2+)</name>
        <dbReference type="ChEBI" id="CHEBI:18420"/>
    </cofactor>
</comment>
<dbReference type="Pfam" id="PF22613">
    <property type="entry name" value="Transketolase_C_1"/>
    <property type="match status" value="1"/>
</dbReference>
<dbReference type="SUPFAM" id="SSF52922">
    <property type="entry name" value="TK C-terminal domain-like"/>
    <property type="match status" value="1"/>
</dbReference>
<dbReference type="InterPro" id="IPR009014">
    <property type="entry name" value="Transketo_C/PFOR_II"/>
</dbReference>
<evidence type="ECO:0000313" key="17">
    <source>
        <dbReference type="Proteomes" id="UP000078558"/>
    </source>
</evidence>
<dbReference type="NCBIfam" id="TIGR03186">
    <property type="entry name" value="AKGDH_not_PDH"/>
    <property type="match status" value="1"/>
</dbReference>
<dbReference type="InterPro" id="IPR017600">
    <property type="entry name" value="Alpha-ketoglut_DH"/>
</dbReference>
<keyword evidence="7 9" id="KW-0670">Pyruvate</keyword>
<dbReference type="InterPro" id="IPR041621">
    <property type="entry name" value="PDH_E1_M"/>
</dbReference>
<dbReference type="PANTHER" id="PTHR43825">
    <property type="entry name" value="PYRUVATE DEHYDROGENASE E1 COMPONENT"/>
    <property type="match status" value="1"/>
</dbReference>
<feature type="binding site" evidence="10">
    <location>
        <position position="271"/>
    </location>
    <ligand>
        <name>Mg(2+)</name>
        <dbReference type="ChEBI" id="CHEBI:18420"/>
    </ligand>
</feature>
<dbReference type="InterPro" id="IPR004660">
    <property type="entry name" value="PDH_E1"/>
</dbReference>
<reference evidence="15 17" key="1">
    <citation type="submission" date="2016-06" db="EMBL/GenBank/DDBJ databases">
        <authorList>
            <person name="Kjaerup R.B."/>
            <person name="Dalgaard T.S."/>
            <person name="Juul-Madsen H.R."/>
        </authorList>
    </citation>
    <scope>NUCLEOTIDE SEQUENCE [LARGE SCALE GENOMIC DNA]</scope>
    <source>
        <strain evidence="15">Orrdi1</strain>
    </source>
</reference>
<keyword evidence="6 9" id="KW-0786">Thiamine pyrophosphate</keyword>
<evidence type="ECO:0000256" key="9">
    <source>
        <dbReference type="PIRNR" id="PIRNR000156"/>
    </source>
</evidence>
<dbReference type="InterPro" id="IPR051157">
    <property type="entry name" value="PDH/Transketolase"/>
</dbReference>
<feature type="binding site" evidence="10">
    <location>
        <position position="303"/>
    </location>
    <ligand>
        <name>Mg(2+)</name>
        <dbReference type="ChEBI" id="CHEBI:18420"/>
    </ligand>
</feature>
<evidence type="ECO:0000313" key="15">
    <source>
        <dbReference type="EMBL" id="SBT27095.1"/>
    </source>
</evidence>
<dbReference type="SUPFAM" id="SSF52518">
    <property type="entry name" value="Thiamin diphosphate-binding fold (THDP-binding)"/>
    <property type="match status" value="2"/>
</dbReference>
<comment type="catalytic activity">
    <reaction evidence="8 9">
        <text>N(6)-[(R)-lipoyl]-L-lysyl-[protein] + pyruvate + H(+) = N(6)-[(R)-S(8)-acetyldihydrolipoyl]-L-lysyl-[protein] + CO2</text>
        <dbReference type="Rhea" id="RHEA:19189"/>
        <dbReference type="Rhea" id="RHEA-COMP:10474"/>
        <dbReference type="Rhea" id="RHEA-COMP:10478"/>
        <dbReference type="ChEBI" id="CHEBI:15361"/>
        <dbReference type="ChEBI" id="CHEBI:15378"/>
        <dbReference type="ChEBI" id="CHEBI:16526"/>
        <dbReference type="ChEBI" id="CHEBI:83099"/>
        <dbReference type="ChEBI" id="CHEBI:83111"/>
        <dbReference type="EC" id="1.2.4.1"/>
    </reaction>
</comment>
<feature type="binding site" evidence="10">
    <location>
        <position position="301"/>
    </location>
    <ligand>
        <name>Mg(2+)</name>
        <dbReference type="ChEBI" id="CHEBI:18420"/>
    </ligand>
</feature>
<dbReference type="STRING" id="1851544.ODI_03202"/>
<dbReference type="InterPro" id="IPR005474">
    <property type="entry name" value="Transketolase_N"/>
</dbReference>
<keyword evidence="10" id="KW-0479">Metal-binding</keyword>
<feature type="region of interest" description="Disordered" evidence="11">
    <location>
        <begin position="1"/>
        <end position="53"/>
    </location>
</feature>
<evidence type="ECO:0000256" key="3">
    <source>
        <dbReference type="ARBA" id="ARBA00012281"/>
    </source>
</evidence>
<evidence type="ECO:0000256" key="2">
    <source>
        <dbReference type="ARBA" id="ARBA00003157"/>
    </source>
</evidence>
<evidence type="ECO:0000313" key="16">
    <source>
        <dbReference type="EMBL" id="SOE45913.1"/>
    </source>
</evidence>
<evidence type="ECO:0000259" key="12">
    <source>
        <dbReference type="Pfam" id="PF00456"/>
    </source>
</evidence>
<dbReference type="InterPro" id="IPR035807">
    <property type="entry name" value="PDC_E1_N"/>
</dbReference>
<protein>
    <recommendedName>
        <fullName evidence="4 9">Pyruvate dehydrogenase E1 component</fullName>
        <ecNumber evidence="3 9">1.2.4.1</ecNumber>
    </recommendedName>
</protein>
<dbReference type="Pfam" id="PF17831">
    <property type="entry name" value="PDH_E1_M"/>
    <property type="match status" value="1"/>
</dbReference>
<evidence type="ECO:0000256" key="8">
    <source>
        <dbReference type="ARBA" id="ARBA00051231"/>
    </source>
</evidence>
<dbReference type="Pfam" id="PF00456">
    <property type="entry name" value="Transketolase_N"/>
    <property type="match status" value="1"/>
</dbReference>
<feature type="domain" description="Pyruvate dehydrogenase E1 component middle" evidence="13">
    <location>
        <begin position="526"/>
        <end position="739"/>
    </location>
</feature>
<feature type="domain" description="Transketolase-like C-terminal" evidence="14">
    <location>
        <begin position="752"/>
        <end position="881"/>
    </location>
</feature>
<dbReference type="CDD" id="cd02017">
    <property type="entry name" value="TPP_E1_EcPDC_like"/>
    <property type="match status" value="1"/>
</dbReference>
<keyword evidence="17" id="KW-1185">Reference proteome</keyword>
<dbReference type="NCBIfam" id="TIGR00759">
    <property type="entry name" value="aceE"/>
    <property type="match status" value="1"/>
</dbReference>
<evidence type="ECO:0000256" key="4">
    <source>
        <dbReference type="ARBA" id="ARBA00017172"/>
    </source>
</evidence>
<sequence length="923" mass="101326">MDPGVVPRLPLSGAALFPDTSTGSATMKNAFHASETSTDPGPDTGAPQDADPQETAEWLEALEGVLREEGPERARYLLDTLTEHGSYLGLPGHPHPWSAYQNTVRVENQGAYPGDLAMEETLTSIMRWNALAMVVRANKAYGELGGHVASYASVAEIFEVGFNHFFRADSGEGRGDLVFFQPHSAPGVYSRAYLEGRLTESQLKQYRQEVDGGGLCSYPHPWLMPEFWQFPTGSMGIGPLSAIYQARFMRYLEHRGIARTAGRRVWGVFGDGEMDEPESLAGLSLAARENLDNLTFIINCNLQRLDGPVRGNGQIIQELESTFTGAGWNVIKVIWGSDWDALFARDTHHALLRRFAATVDGQYQTLGANDGAYNHEHFFNLDPELRALVAHMTPDEINALKRGGHDFRKLHAALSAARAHNGQPTVILAKTKKGYGMGGAGESRMTAHQQKKLDVDALKAFRDRFRLPLSDEDVAQMRFYKPAEDSPEMKYLHARRQALGGYLPQRRVLSEALAVPPVATHARFALEAEGKEMSTTMSLVRQFSNLLKDPVVGPRVVPIVADEARTFGMANLFRQVGIYSPQGQLYEPEDAGSMLYYKEARDGQLLEEGITEAGALSSWVAAATSYSVHGVAMLPFYIYYSIFGFQRVGDLIWAAADQRARGFLIGATAGRTTLGGEGLQHQDGSSHVVAATIPNCRAYDPAFAGEAAVIVDHGARQMLQDQQDVFYYLTVYNENTAQPSIPESAHEGILRGMYRHATHGQGDAAVRLLGSGSILREVLAAAELLWNDWQVPTETWSVTSFSELARDAREAERLSIQGTATQSYLDQCLPGDTPIVAASDYVRAYPQLIAAYVQGRYTALGTDGFGRSDTRSALRRFFEVDRHHVVLAALHARVRAGALEAAALGRAMQQYGIDPNLAAPWSR</sequence>
<gene>
    <name evidence="15" type="ORF">ODI_03202</name>
    <name evidence="16" type="ORF">ODI_R0019</name>
</gene>
<evidence type="ECO:0000256" key="1">
    <source>
        <dbReference type="ARBA" id="ARBA00001964"/>
    </source>
</evidence>
<evidence type="ECO:0000256" key="7">
    <source>
        <dbReference type="ARBA" id="ARBA00023317"/>
    </source>
</evidence>
<dbReference type="EMBL" id="FLRC01000052">
    <property type="protein sequence ID" value="SBT27095.1"/>
    <property type="molecule type" value="Genomic_DNA"/>
</dbReference>
<name>A0A1C3K6S7_9BURK</name>
<evidence type="ECO:0000256" key="5">
    <source>
        <dbReference type="ARBA" id="ARBA00023002"/>
    </source>
</evidence>
<comment type="cofactor">
    <cofactor evidence="1 9">
        <name>thiamine diphosphate</name>
        <dbReference type="ChEBI" id="CHEBI:58937"/>
    </cofactor>
</comment>
<dbReference type="Gene3D" id="3.40.50.970">
    <property type="match status" value="2"/>
</dbReference>
<dbReference type="Proteomes" id="UP000078558">
    <property type="component" value="Chromosome I"/>
</dbReference>
<organism evidence="15 17">
    <name type="scientific">Orrella dioscoreae</name>
    <dbReference type="NCBI Taxonomy" id="1851544"/>
    <lineage>
        <taxon>Bacteria</taxon>
        <taxon>Pseudomonadati</taxon>
        <taxon>Pseudomonadota</taxon>
        <taxon>Betaproteobacteria</taxon>
        <taxon>Burkholderiales</taxon>
        <taxon>Alcaligenaceae</taxon>
        <taxon>Orrella</taxon>
    </lineage>
</organism>
<dbReference type="GO" id="GO:0004739">
    <property type="term" value="F:pyruvate dehydrogenase (acetyl-transferring) activity"/>
    <property type="evidence" value="ECO:0007669"/>
    <property type="project" value="UniProtKB-EC"/>
</dbReference>
<evidence type="ECO:0000256" key="10">
    <source>
        <dbReference type="PIRSR" id="PIRSR000156-1"/>
    </source>
</evidence>
<accession>A0A1C3K6S7</accession>
<dbReference type="EC" id="1.2.4.1" evidence="3 9"/>
<dbReference type="KEGG" id="odi:ODI_R0019"/>
<comment type="function">
    <text evidence="2 9">Component of the pyruvate dehydrogenase (PDH) complex, that catalyzes the overall conversion of pyruvate to acetyl-CoA and CO(2).</text>
</comment>
<dbReference type="EMBL" id="LT907988">
    <property type="protein sequence ID" value="SOE45913.1"/>
    <property type="molecule type" value="Genomic_DNA"/>
</dbReference>
<dbReference type="InterPro" id="IPR055152">
    <property type="entry name" value="Transketolase-like_C_2"/>
</dbReference>
<reference evidence="16 17" key="2">
    <citation type="submission" date="2017-08" db="EMBL/GenBank/DDBJ databases">
        <authorList>
            <person name="de Groot N.N."/>
        </authorList>
    </citation>
    <scope>NUCLEOTIDE SEQUENCE [LARGE SCALE GENOMIC DNA]</scope>
    <source>
        <strain evidence="16">Orrdi1</strain>
    </source>
</reference>
<dbReference type="PIRSF" id="PIRSF000156">
    <property type="entry name" value="Pyruvate_dh_E1"/>
    <property type="match status" value="1"/>
</dbReference>
<evidence type="ECO:0000259" key="14">
    <source>
        <dbReference type="Pfam" id="PF22613"/>
    </source>
</evidence>
<dbReference type="GO" id="GO:0046872">
    <property type="term" value="F:metal ion binding"/>
    <property type="evidence" value="ECO:0007669"/>
    <property type="project" value="UniProtKB-KW"/>
</dbReference>
<keyword evidence="10" id="KW-0460">Magnesium</keyword>
<keyword evidence="5 9" id="KW-0560">Oxidoreductase</keyword>
<evidence type="ECO:0000259" key="13">
    <source>
        <dbReference type="Pfam" id="PF17831"/>
    </source>
</evidence>
<dbReference type="AlphaFoldDB" id="A0A1C3K6S7"/>
<dbReference type="Gene3D" id="3.40.50.920">
    <property type="match status" value="1"/>
</dbReference>
<feature type="domain" description="Transketolase N-terminal" evidence="12">
    <location>
        <begin position="145"/>
        <end position="341"/>
    </location>
</feature>
<dbReference type="InterPro" id="IPR029061">
    <property type="entry name" value="THDP-binding"/>
</dbReference>
<evidence type="ECO:0000256" key="6">
    <source>
        <dbReference type="ARBA" id="ARBA00023052"/>
    </source>
</evidence>
<dbReference type="PANTHER" id="PTHR43825:SF3">
    <property type="entry name" value="PYRUVATE DEHYDROGENASE E1 COMPONENT"/>
    <property type="match status" value="1"/>
</dbReference>
<dbReference type="FunFam" id="3.40.50.970:FF:000011">
    <property type="entry name" value="Pyruvate dehydrogenase E1 component"/>
    <property type="match status" value="1"/>
</dbReference>
<proteinExistence type="predicted"/>